<feature type="compositionally biased region" description="Basic residues" evidence="1">
    <location>
        <begin position="102"/>
        <end position="111"/>
    </location>
</feature>
<feature type="compositionally biased region" description="Basic and acidic residues" evidence="1">
    <location>
        <begin position="112"/>
        <end position="125"/>
    </location>
</feature>
<dbReference type="Proteomes" id="UP000308133">
    <property type="component" value="Unassembled WGS sequence"/>
</dbReference>
<feature type="compositionally biased region" description="Basic and acidic residues" evidence="1">
    <location>
        <begin position="182"/>
        <end position="200"/>
    </location>
</feature>
<name>A0A4U7AWY2_9PEZI</name>
<evidence type="ECO:0000313" key="2">
    <source>
        <dbReference type="EMBL" id="TKX23078.1"/>
    </source>
</evidence>
<feature type="compositionally biased region" description="Basic and acidic residues" evidence="1">
    <location>
        <begin position="136"/>
        <end position="164"/>
    </location>
</feature>
<reference evidence="2 3" key="1">
    <citation type="submission" date="2018-02" db="EMBL/GenBank/DDBJ databases">
        <title>Draft genome sequences of Elsinoe sp., causing black scab on jojoba.</title>
        <authorList>
            <person name="Stodart B."/>
            <person name="Jeffress S."/>
            <person name="Ash G."/>
            <person name="Arun Chinnappa K."/>
        </authorList>
    </citation>
    <scope>NUCLEOTIDE SEQUENCE [LARGE SCALE GENOMIC DNA]</scope>
    <source>
        <strain evidence="2 3">Hillstone_2</strain>
    </source>
</reference>
<accession>A0A4U7AWY2</accession>
<comment type="caution">
    <text evidence="2">The sequence shown here is derived from an EMBL/GenBank/DDBJ whole genome shotgun (WGS) entry which is preliminary data.</text>
</comment>
<evidence type="ECO:0000313" key="3">
    <source>
        <dbReference type="Proteomes" id="UP000308133"/>
    </source>
</evidence>
<sequence>MPPHYGPCNHFDRHSVTHGPHRSMAPPYNPPRSHISTRTLRRCLSPSYTAPRSSTWPLCCSARHSRGDCANEVATRHTSPHLPRFLGKVKRKISGKVDSFRQRRRERRRDKRKDSAADVTREGDPRNCNFGSSTGDKTREGARGQVGDQDREGEVVRRSGREYDRAEVMDGLDTVVTGEESGESRSRTVEEPYEIGREGDEVGEVEGAQGVDDEAQGDEGGRQIEHEAECEAEGEADGPTWATLTACQEETGKAGTCRVWEWLGNGETWLGVEDMVAKRRQGREGLAGTEEGELWLACDESREGLEGEQRGGSRTRVWRMR</sequence>
<feature type="region of interest" description="Disordered" evidence="1">
    <location>
        <begin position="1"/>
        <end position="38"/>
    </location>
</feature>
<feature type="region of interest" description="Disordered" evidence="1">
    <location>
        <begin position="94"/>
        <end position="164"/>
    </location>
</feature>
<proteinExistence type="predicted"/>
<protein>
    <submittedName>
        <fullName evidence="2">Uncharacterized protein</fullName>
    </submittedName>
</protein>
<feature type="region of interest" description="Disordered" evidence="1">
    <location>
        <begin position="177"/>
        <end position="205"/>
    </location>
</feature>
<feature type="region of interest" description="Disordered" evidence="1">
    <location>
        <begin position="302"/>
        <end position="321"/>
    </location>
</feature>
<dbReference type="AlphaFoldDB" id="A0A4U7AWY2"/>
<organism evidence="2 3">
    <name type="scientific">Elsinoe australis</name>
    <dbReference type="NCBI Taxonomy" id="40998"/>
    <lineage>
        <taxon>Eukaryota</taxon>
        <taxon>Fungi</taxon>
        <taxon>Dikarya</taxon>
        <taxon>Ascomycota</taxon>
        <taxon>Pezizomycotina</taxon>
        <taxon>Dothideomycetes</taxon>
        <taxon>Dothideomycetidae</taxon>
        <taxon>Myriangiales</taxon>
        <taxon>Elsinoaceae</taxon>
        <taxon>Elsinoe</taxon>
    </lineage>
</organism>
<feature type="compositionally biased region" description="Basic and acidic residues" evidence="1">
    <location>
        <begin position="302"/>
        <end position="311"/>
    </location>
</feature>
<gene>
    <name evidence="2" type="ORF">C1H76_4625</name>
</gene>
<evidence type="ECO:0000256" key="1">
    <source>
        <dbReference type="SAM" id="MobiDB-lite"/>
    </source>
</evidence>
<dbReference type="EMBL" id="PTQR01000057">
    <property type="protein sequence ID" value="TKX23078.1"/>
    <property type="molecule type" value="Genomic_DNA"/>
</dbReference>